<sequence>MEASVQPSAHHQAEWTKLPDDLLIAVFQILKQRDLFQAELVCKSWHSVLENPAPDLWGNVEIKLDKLQAALQCSCESPGASITKRVLSTCRWLQARRKGISSLHLSTEECPKRSFKHLSRHRLESTWYHDVLCRLLSVVSSPWGHAAEGLLAMLASSVLHQQPNQLDLHVKIQSRHEMWPVNRSPMLQQALAKHLVTLHLEQPDYIDEWHSICRLTALTSLRLPIPLTQPAGHIQLGITTGGAATEHDQHPIAALTALQKLRRLELMGSQVSVQQVNLSALTWLSYMNLDFLGESLALASTMPTALRLQKV</sequence>
<feature type="domain" description="F-box" evidence="1">
    <location>
        <begin position="12"/>
        <end position="60"/>
    </location>
</feature>
<reference evidence="2 3" key="1">
    <citation type="journal article" date="2024" name="Nat. Commun.">
        <title>Phylogenomics reveals the evolutionary origins of lichenization in chlorophyte algae.</title>
        <authorList>
            <person name="Puginier C."/>
            <person name="Libourel C."/>
            <person name="Otte J."/>
            <person name="Skaloud P."/>
            <person name="Haon M."/>
            <person name="Grisel S."/>
            <person name="Petersen M."/>
            <person name="Berrin J.G."/>
            <person name="Delaux P.M."/>
            <person name="Dal Grande F."/>
            <person name="Keller J."/>
        </authorList>
    </citation>
    <scope>NUCLEOTIDE SEQUENCE [LARGE SCALE GENOMIC DNA]</scope>
    <source>
        <strain evidence="2 3">SAG 2036</strain>
    </source>
</reference>
<dbReference type="EMBL" id="JALJOQ010000130">
    <property type="protein sequence ID" value="KAK9795236.1"/>
    <property type="molecule type" value="Genomic_DNA"/>
</dbReference>
<organism evidence="2 3">
    <name type="scientific">Symbiochloris irregularis</name>
    <dbReference type="NCBI Taxonomy" id="706552"/>
    <lineage>
        <taxon>Eukaryota</taxon>
        <taxon>Viridiplantae</taxon>
        <taxon>Chlorophyta</taxon>
        <taxon>core chlorophytes</taxon>
        <taxon>Trebouxiophyceae</taxon>
        <taxon>Trebouxiales</taxon>
        <taxon>Trebouxiaceae</taxon>
        <taxon>Symbiochloris</taxon>
    </lineage>
</organism>
<dbReference type="InterPro" id="IPR036047">
    <property type="entry name" value="F-box-like_dom_sf"/>
</dbReference>
<evidence type="ECO:0000313" key="3">
    <source>
        <dbReference type="Proteomes" id="UP001465755"/>
    </source>
</evidence>
<dbReference type="PROSITE" id="PS50181">
    <property type="entry name" value="FBOX"/>
    <property type="match status" value="1"/>
</dbReference>
<dbReference type="Proteomes" id="UP001465755">
    <property type="component" value="Unassembled WGS sequence"/>
</dbReference>
<protein>
    <recommendedName>
        <fullName evidence="1">F-box domain-containing protein</fullName>
    </recommendedName>
</protein>
<evidence type="ECO:0000313" key="2">
    <source>
        <dbReference type="EMBL" id="KAK9795236.1"/>
    </source>
</evidence>
<keyword evidence="3" id="KW-1185">Reference proteome</keyword>
<dbReference type="Gene3D" id="1.20.1280.50">
    <property type="match status" value="1"/>
</dbReference>
<gene>
    <name evidence="2" type="ORF">WJX73_009630</name>
</gene>
<dbReference type="Pfam" id="PF12937">
    <property type="entry name" value="F-box-like"/>
    <property type="match status" value="1"/>
</dbReference>
<comment type="caution">
    <text evidence="2">The sequence shown here is derived from an EMBL/GenBank/DDBJ whole genome shotgun (WGS) entry which is preliminary data.</text>
</comment>
<evidence type="ECO:0000259" key="1">
    <source>
        <dbReference type="PROSITE" id="PS50181"/>
    </source>
</evidence>
<dbReference type="InterPro" id="IPR001810">
    <property type="entry name" value="F-box_dom"/>
</dbReference>
<proteinExistence type="predicted"/>
<name>A0AAW1NWU4_9CHLO</name>
<dbReference type="AlphaFoldDB" id="A0AAW1NWU4"/>
<accession>A0AAW1NWU4</accession>
<dbReference type="SUPFAM" id="SSF81383">
    <property type="entry name" value="F-box domain"/>
    <property type="match status" value="1"/>
</dbReference>